<keyword evidence="1" id="KW-0472">Membrane</keyword>
<dbReference type="AlphaFoldDB" id="A0A822YNQ7"/>
<reference evidence="2 3" key="1">
    <citation type="journal article" date="2020" name="Mol. Biol. Evol.">
        <title>Distinct Expression and Methylation Patterns for Genes with Different Fates following a Single Whole-Genome Duplication in Flowering Plants.</title>
        <authorList>
            <person name="Shi T."/>
            <person name="Rahmani R.S."/>
            <person name="Gugger P.F."/>
            <person name="Wang M."/>
            <person name="Li H."/>
            <person name="Zhang Y."/>
            <person name="Li Z."/>
            <person name="Wang Q."/>
            <person name="Van de Peer Y."/>
            <person name="Marchal K."/>
            <person name="Chen J."/>
        </authorList>
    </citation>
    <scope>NUCLEOTIDE SEQUENCE [LARGE SCALE GENOMIC DNA]</scope>
    <source>
        <tissue evidence="2">Leaf</tissue>
    </source>
</reference>
<organism evidence="2 3">
    <name type="scientific">Nelumbo nucifera</name>
    <name type="common">Sacred lotus</name>
    <dbReference type="NCBI Taxonomy" id="4432"/>
    <lineage>
        <taxon>Eukaryota</taxon>
        <taxon>Viridiplantae</taxon>
        <taxon>Streptophyta</taxon>
        <taxon>Embryophyta</taxon>
        <taxon>Tracheophyta</taxon>
        <taxon>Spermatophyta</taxon>
        <taxon>Magnoliopsida</taxon>
        <taxon>Proteales</taxon>
        <taxon>Nelumbonaceae</taxon>
        <taxon>Nelumbo</taxon>
    </lineage>
</organism>
<evidence type="ECO:0000313" key="3">
    <source>
        <dbReference type="Proteomes" id="UP000607653"/>
    </source>
</evidence>
<sequence>MAKPNNRVVQKFPSRIWATSDVPLLRYAGWVLLLRNINKLLYWLQLLSATTCASLSLLRFIQQDYVDFSDGPDKNQKPALNIFYGLASVEDLLFLMEKAYWE</sequence>
<evidence type="ECO:0000313" key="2">
    <source>
        <dbReference type="EMBL" id="DAD30918.1"/>
    </source>
</evidence>
<feature type="transmembrane region" description="Helical" evidence="1">
    <location>
        <begin position="40"/>
        <end position="61"/>
    </location>
</feature>
<comment type="caution">
    <text evidence="2">The sequence shown here is derived from an EMBL/GenBank/DDBJ whole genome shotgun (WGS) entry which is preliminary data.</text>
</comment>
<proteinExistence type="predicted"/>
<dbReference type="PANTHER" id="PTHR33115">
    <property type="entry name" value="ARM REPEAT SUPERFAMILY PROTEIN"/>
    <property type="match status" value="1"/>
</dbReference>
<evidence type="ECO:0000256" key="1">
    <source>
        <dbReference type="SAM" id="Phobius"/>
    </source>
</evidence>
<protein>
    <submittedName>
        <fullName evidence="2">Uncharacterized protein</fullName>
    </submittedName>
</protein>
<keyword evidence="1" id="KW-1133">Transmembrane helix</keyword>
<accession>A0A822YNQ7</accession>
<dbReference type="Proteomes" id="UP000607653">
    <property type="component" value="Unassembled WGS sequence"/>
</dbReference>
<gene>
    <name evidence="2" type="ORF">HUJ06_009769</name>
</gene>
<name>A0A822YNQ7_NELNU</name>
<dbReference type="EMBL" id="DUZY01000003">
    <property type="protein sequence ID" value="DAD30918.1"/>
    <property type="molecule type" value="Genomic_DNA"/>
</dbReference>
<keyword evidence="1" id="KW-0812">Transmembrane</keyword>
<dbReference type="PANTHER" id="PTHR33115:SF50">
    <property type="entry name" value="ARM REPEAT SUPERFAMILY PROTEIN"/>
    <property type="match status" value="1"/>
</dbReference>
<keyword evidence="3" id="KW-1185">Reference proteome</keyword>